<gene>
    <name evidence="1" type="ORF">MELLADRAFT_57220</name>
</gene>
<dbReference type="HOGENOM" id="CLU_2483821_0_0_1"/>
<proteinExistence type="predicted"/>
<accession>F4RZX2</accession>
<dbReference type="GeneID" id="18929092"/>
<dbReference type="InParanoid" id="F4RZX2"/>
<evidence type="ECO:0000313" key="1">
    <source>
        <dbReference type="EMBL" id="EGG02077.1"/>
    </source>
</evidence>
<dbReference type="OrthoDB" id="2506139at2759"/>
<dbReference type="KEGG" id="mlr:MELLADRAFT_57220"/>
<reference evidence="2" key="1">
    <citation type="journal article" date="2011" name="Proc. Natl. Acad. Sci. U.S.A.">
        <title>Obligate biotrophy features unraveled by the genomic analysis of rust fungi.</title>
        <authorList>
            <person name="Duplessis S."/>
            <person name="Cuomo C.A."/>
            <person name="Lin Y.-C."/>
            <person name="Aerts A."/>
            <person name="Tisserant E."/>
            <person name="Veneault-Fourrey C."/>
            <person name="Joly D.L."/>
            <person name="Hacquard S."/>
            <person name="Amselem J."/>
            <person name="Cantarel B.L."/>
            <person name="Chiu R."/>
            <person name="Coutinho P.M."/>
            <person name="Feau N."/>
            <person name="Field M."/>
            <person name="Frey P."/>
            <person name="Gelhaye E."/>
            <person name="Goldberg J."/>
            <person name="Grabherr M.G."/>
            <person name="Kodira C.D."/>
            <person name="Kohler A."/>
            <person name="Kuees U."/>
            <person name="Lindquist E.A."/>
            <person name="Lucas S.M."/>
            <person name="Mago R."/>
            <person name="Mauceli E."/>
            <person name="Morin E."/>
            <person name="Murat C."/>
            <person name="Pangilinan J.L."/>
            <person name="Park R."/>
            <person name="Pearson M."/>
            <person name="Quesneville H."/>
            <person name="Rouhier N."/>
            <person name="Sakthikumar S."/>
            <person name="Salamov A.A."/>
            <person name="Schmutz J."/>
            <person name="Selles B."/>
            <person name="Shapiro H."/>
            <person name="Tanguay P."/>
            <person name="Tuskan G.A."/>
            <person name="Henrissat B."/>
            <person name="Van de Peer Y."/>
            <person name="Rouze P."/>
            <person name="Ellis J.G."/>
            <person name="Dodds P.N."/>
            <person name="Schein J.E."/>
            <person name="Zhong S."/>
            <person name="Hamelin R.C."/>
            <person name="Grigoriev I.V."/>
            <person name="Szabo L.J."/>
            <person name="Martin F."/>
        </authorList>
    </citation>
    <scope>NUCLEOTIDE SEQUENCE [LARGE SCALE GENOMIC DNA]</scope>
    <source>
        <strain evidence="2">98AG31 / pathotype 3-4-7</strain>
    </source>
</reference>
<organism evidence="2">
    <name type="scientific">Melampsora larici-populina (strain 98AG31 / pathotype 3-4-7)</name>
    <name type="common">Poplar leaf rust fungus</name>
    <dbReference type="NCBI Taxonomy" id="747676"/>
    <lineage>
        <taxon>Eukaryota</taxon>
        <taxon>Fungi</taxon>
        <taxon>Dikarya</taxon>
        <taxon>Basidiomycota</taxon>
        <taxon>Pucciniomycotina</taxon>
        <taxon>Pucciniomycetes</taxon>
        <taxon>Pucciniales</taxon>
        <taxon>Melampsoraceae</taxon>
        <taxon>Melampsora</taxon>
    </lineage>
</organism>
<protein>
    <submittedName>
        <fullName evidence="1">Uncharacterized protein</fullName>
    </submittedName>
</protein>
<dbReference type="AlphaFoldDB" id="F4RZX2"/>
<evidence type="ECO:0000313" key="2">
    <source>
        <dbReference type="Proteomes" id="UP000001072"/>
    </source>
</evidence>
<sequence>MASVQTPKTVISTLKICEYMNTLGFTPKEFMITFLSSTNKDIEYRRRLLKAGLGTKGTRSIVKNFGKLTSACDTGKEDWEAITMLIV</sequence>
<dbReference type="VEuPathDB" id="FungiDB:MELLADRAFT_57220"/>
<keyword evidence="2" id="KW-1185">Reference proteome</keyword>
<dbReference type="EMBL" id="GL883133">
    <property type="protein sequence ID" value="EGG02077.1"/>
    <property type="molecule type" value="Genomic_DNA"/>
</dbReference>
<dbReference type="RefSeq" id="XP_007414614.1">
    <property type="nucleotide sequence ID" value="XM_007414552.1"/>
</dbReference>
<name>F4RZX2_MELLP</name>
<dbReference type="Proteomes" id="UP000001072">
    <property type="component" value="Unassembled WGS sequence"/>
</dbReference>